<evidence type="ECO:0000313" key="2">
    <source>
        <dbReference type="Proteomes" id="UP000053989"/>
    </source>
</evidence>
<reference evidence="2" key="2">
    <citation type="submission" date="2015-01" db="EMBL/GenBank/DDBJ databases">
        <title>Evolutionary Origins and Diversification of the Mycorrhizal Mutualists.</title>
        <authorList>
            <consortium name="DOE Joint Genome Institute"/>
            <consortium name="Mycorrhizal Genomics Consortium"/>
            <person name="Kohler A."/>
            <person name="Kuo A."/>
            <person name="Nagy L.G."/>
            <person name="Floudas D."/>
            <person name="Copeland A."/>
            <person name="Barry K.W."/>
            <person name="Cichocki N."/>
            <person name="Veneault-Fourrey C."/>
            <person name="LaButti K."/>
            <person name="Lindquist E.A."/>
            <person name="Lipzen A."/>
            <person name="Lundell T."/>
            <person name="Morin E."/>
            <person name="Murat C."/>
            <person name="Riley R."/>
            <person name="Ohm R."/>
            <person name="Sun H."/>
            <person name="Tunlid A."/>
            <person name="Henrissat B."/>
            <person name="Grigoriev I.V."/>
            <person name="Hibbett D.S."/>
            <person name="Martin F."/>
        </authorList>
    </citation>
    <scope>NUCLEOTIDE SEQUENCE [LARGE SCALE GENOMIC DNA]</scope>
    <source>
        <strain evidence="2">Foug A</strain>
    </source>
</reference>
<reference evidence="1 2" key="1">
    <citation type="submission" date="2014-04" db="EMBL/GenBank/DDBJ databases">
        <authorList>
            <consortium name="DOE Joint Genome Institute"/>
            <person name="Kuo A."/>
            <person name="Kohler A."/>
            <person name="Nagy L.G."/>
            <person name="Floudas D."/>
            <person name="Copeland A."/>
            <person name="Barry K.W."/>
            <person name="Cichocki N."/>
            <person name="Veneault-Fourrey C."/>
            <person name="LaButti K."/>
            <person name="Lindquist E.A."/>
            <person name="Lipzen A."/>
            <person name="Lundell T."/>
            <person name="Morin E."/>
            <person name="Murat C."/>
            <person name="Sun H."/>
            <person name="Tunlid A."/>
            <person name="Henrissat B."/>
            <person name="Grigoriev I.V."/>
            <person name="Hibbett D.S."/>
            <person name="Martin F."/>
            <person name="Nordberg H.P."/>
            <person name="Cantor M.N."/>
            <person name="Hua S.X."/>
        </authorList>
    </citation>
    <scope>NUCLEOTIDE SEQUENCE [LARGE SCALE GENOMIC DNA]</scope>
    <source>
        <strain evidence="1 2">Foug A</strain>
    </source>
</reference>
<dbReference type="InParanoid" id="A0A0C2Z2I3"/>
<protein>
    <submittedName>
        <fullName evidence="1">Uncharacterized protein</fullName>
    </submittedName>
</protein>
<dbReference type="HOGENOM" id="CLU_2513945_0_0_1"/>
<evidence type="ECO:0000313" key="1">
    <source>
        <dbReference type="EMBL" id="KIM56063.1"/>
    </source>
</evidence>
<gene>
    <name evidence="1" type="ORF">SCLCIDRAFT_264905</name>
</gene>
<accession>A0A0C2Z2I3</accession>
<name>A0A0C2Z2I3_9AGAM</name>
<proteinExistence type="predicted"/>
<dbReference type="OrthoDB" id="2654851at2759"/>
<dbReference type="AlphaFoldDB" id="A0A0C2Z2I3"/>
<keyword evidence="2" id="KW-1185">Reference proteome</keyword>
<dbReference type="EMBL" id="KN822123">
    <property type="protein sequence ID" value="KIM56063.1"/>
    <property type="molecule type" value="Genomic_DNA"/>
</dbReference>
<sequence length="85" mass="10162">MILSHRWINPTEVDYEETVDFTTMDREDRNEIHRRLGYKKILDNSELGKRDGYMRLWVDIQGSQYIVHFSQATQGHLCNLLHTLL</sequence>
<dbReference type="Proteomes" id="UP000053989">
    <property type="component" value="Unassembled WGS sequence"/>
</dbReference>
<organism evidence="1 2">
    <name type="scientific">Scleroderma citrinum Foug A</name>
    <dbReference type="NCBI Taxonomy" id="1036808"/>
    <lineage>
        <taxon>Eukaryota</taxon>
        <taxon>Fungi</taxon>
        <taxon>Dikarya</taxon>
        <taxon>Basidiomycota</taxon>
        <taxon>Agaricomycotina</taxon>
        <taxon>Agaricomycetes</taxon>
        <taxon>Agaricomycetidae</taxon>
        <taxon>Boletales</taxon>
        <taxon>Sclerodermatineae</taxon>
        <taxon>Sclerodermataceae</taxon>
        <taxon>Scleroderma</taxon>
    </lineage>
</organism>